<dbReference type="PROSITE" id="PS00107">
    <property type="entry name" value="PROTEIN_KINASE_ATP"/>
    <property type="match status" value="1"/>
</dbReference>
<dbReference type="CDD" id="cd14014">
    <property type="entry name" value="STKc_PknB_like"/>
    <property type="match status" value="1"/>
</dbReference>
<evidence type="ECO:0000256" key="5">
    <source>
        <dbReference type="PROSITE-ProRule" id="PRU10141"/>
    </source>
</evidence>
<dbReference type="InterPro" id="IPR017441">
    <property type="entry name" value="Protein_kinase_ATP_BS"/>
</dbReference>
<dbReference type="InterPro" id="IPR011009">
    <property type="entry name" value="Kinase-like_dom_sf"/>
</dbReference>
<dbReference type="InterPro" id="IPR011047">
    <property type="entry name" value="Quinoprotein_ADH-like_sf"/>
</dbReference>
<comment type="caution">
    <text evidence="7">The sequence shown here is derived from an EMBL/GenBank/DDBJ whole genome shotgun (WGS) entry which is preliminary data.</text>
</comment>
<dbReference type="SUPFAM" id="SSF50998">
    <property type="entry name" value="Quinoprotein alcohol dehydrogenase-like"/>
    <property type="match status" value="1"/>
</dbReference>
<dbReference type="InterPro" id="IPR002372">
    <property type="entry name" value="PQQ_rpt_dom"/>
</dbReference>
<dbReference type="PANTHER" id="PTHR43289:SF34">
    <property type="entry name" value="SERINE_THREONINE-PROTEIN KINASE YBDM-RELATED"/>
    <property type="match status" value="1"/>
</dbReference>
<organism evidence="7 8">
    <name type="scientific">Streptomyces gossypii</name>
    <dbReference type="NCBI Taxonomy" id="2883101"/>
    <lineage>
        <taxon>Bacteria</taxon>
        <taxon>Bacillati</taxon>
        <taxon>Actinomycetota</taxon>
        <taxon>Actinomycetes</taxon>
        <taxon>Kitasatosporales</taxon>
        <taxon>Streptomycetaceae</taxon>
        <taxon>Streptomyces</taxon>
    </lineage>
</organism>
<proteinExistence type="predicted"/>
<dbReference type="InterPro" id="IPR015943">
    <property type="entry name" value="WD40/YVTN_repeat-like_dom_sf"/>
</dbReference>
<gene>
    <name evidence="7" type="ORF">LHJ74_33380</name>
</gene>
<sequence length="762" mass="79178">MTNEEEPVQAFTPLEAGDPVRVGPYRIVGRLGSGGMGRVYLARSSGGRATAVKVVHDELAEDPSFRTRFRREVAAARRVTGPFTAPLVDADPDADVPWLATAHVPGLSLGAAVATHGVWPEQSVRALGSGLAEALEAIHRAHVVHRDLKPSNVLLAPDGPRVIDFGISVAADDTKMTTTGAVVGSPGYLPPEQLVGREVGPAGDVFALGALLAYAATGTGAFGGGPAYGVNYRVVHENPDLEGLPDGLEDVVTRCLAKDPRQRPAVPELIEELGRWEGADGARGTFTAGTWLPALVAADVTALRVAPLPEEAPTTTADADLPTVTVGTAPTAVVTARLGAPPERPSFAARLRGAARRRPTAVLAAAGSLVVLAVVAGLLLPRAFSGSSGSGNGTGSTGSPTAAAKQLAVRQQWSGDVDFWQPVVVGDKVVGSQDGLLKALYADSGEQAWTYDDPSASSFEGVSDGLVVASSEKGTIHGIDPAGGNQVWSVDAKAHTAPGTTFHLYTRVVVADGTVYVNAMYDLPEGSERNGTYAVSALDAATGRLKWTRAIEHTLSNALAVVDGVVYGGVREADGSYFHAWDADTGDQLWRYHASASPAYAGELTAITVSDGTVYFGDSRTVLHAVDARRGTKLWTYEPDDDGVEEWLEPLVVSDGVVYGGTGGATSDYEPGAVRAVAADSGRALWTEHTEREPELHGLLDGSVLFSTKAGTLHTADARTGASPAATRLSSGDPDATFEGGRVYFDGGDGRLHAGRISLTGR</sequence>
<dbReference type="Gene3D" id="1.10.510.10">
    <property type="entry name" value="Transferase(Phosphotransferase) domain 1"/>
    <property type="match status" value="1"/>
</dbReference>
<dbReference type="Proteomes" id="UP001156389">
    <property type="component" value="Unassembled WGS sequence"/>
</dbReference>
<protein>
    <submittedName>
        <fullName evidence="7">PQQ-binding-like beta-propeller repeat protein</fullName>
    </submittedName>
</protein>
<dbReference type="RefSeq" id="WP_260222112.1">
    <property type="nucleotide sequence ID" value="NZ_JAJAGO010000027.1"/>
</dbReference>
<evidence type="ECO:0000313" key="7">
    <source>
        <dbReference type="EMBL" id="MCT2594752.1"/>
    </source>
</evidence>
<feature type="domain" description="Protein kinase" evidence="6">
    <location>
        <begin position="25"/>
        <end position="277"/>
    </location>
</feature>
<dbReference type="Pfam" id="PF13360">
    <property type="entry name" value="PQQ_2"/>
    <property type="match status" value="2"/>
</dbReference>
<dbReference type="PROSITE" id="PS50011">
    <property type="entry name" value="PROTEIN_KINASE_DOM"/>
    <property type="match status" value="1"/>
</dbReference>
<keyword evidence="2 5" id="KW-0547">Nucleotide-binding</keyword>
<dbReference type="SMART" id="SM00220">
    <property type="entry name" value="S_TKc"/>
    <property type="match status" value="1"/>
</dbReference>
<feature type="binding site" evidence="5">
    <location>
        <position position="53"/>
    </location>
    <ligand>
        <name>ATP</name>
        <dbReference type="ChEBI" id="CHEBI:30616"/>
    </ligand>
</feature>
<reference evidence="7 8" key="1">
    <citation type="submission" date="2021-10" db="EMBL/GenBank/DDBJ databases">
        <title>Streptomyces gossypii sp. nov., isolated from soil collected from cotton field.</title>
        <authorList>
            <person name="Ge X."/>
            <person name="Chen X."/>
            <person name="Liu W."/>
        </authorList>
    </citation>
    <scope>NUCLEOTIDE SEQUENCE [LARGE SCALE GENOMIC DNA]</scope>
    <source>
        <strain evidence="7 8">N2-109</strain>
    </source>
</reference>
<dbReference type="Pfam" id="PF00069">
    <property type="entry name" value="Pkinase"/>
    <property type="match status" value="1"/>
</dbReference>
<evidence type="ECO:0000259" key="6">
    <source>
        <dbReference type="PROSITE" id="PS50011"/>
    </source>
</evidence>
<dbReference type="InterPro" id="IPR008271">
    <property type="entry name" value="Ser/Thr_kinase_AS"/>
</dbReference>
<evidence type="ECO:0000256" key="1">
    <source>
        <dbReference type="ARBA" id="ARBA00022679"/>
    </source>
</evidence>
<evidence type="ECO:0000256" key="2">
    <source>
        <dbReference type="ARBA" id="ARBA00022741"/>
    </source>
</evidence>
<dbReference type="EMBL" id="JAJAGO010000027">
    <property type="protein sequence ID" value="MCT2594752.1"/>
    <property type="molecule type" value="Genomic_DNA"/>
</dbReference>
<dbReference type="SUPFAM" id="SSF56112">
    <property type="entry name" value="Protein kinase-like (PK-like)"/>
    <property type="match status" value="1"/>
</dbReference>
<dbReference type="Gene3D" id="2.130.10.10">
    <property type="entry name" value="YVTN repeat-like/Quinoprotein amine dehydrogenase"/>
    <property type="match status" value="2"/>
</dbReference>
<dbReference type="InterPro" id="IPR018391">
    <property type="entry name" value="PQQ_b-propeller_rpt"/>
</dbReference>
<dbReference type="InterPro" id="IPR000719">
    <property type="entry name" value="Prot_kinase_dom"/>
</dbReference>
<dbReference type="PROSITE" id="PS00108">
    <property type="entry name" value="PROTEIN_KINASE_ST"/>
    <property type="match status" value="1"/>
</dbReference>
<keyword evidence="1" id="KW-0808">Transferase</keyword>
<accession>A0ABT2K3J7</accession>
<evidence type="ECO:0000256" key="3">
    <source>
        <dbReference type="ARBA" id="ARBA00022777"/>
    </source>
</evidence>
<keyword evidence="3" id="KW-0418">Kinase</keyword>
<dbReference type="Gene3D" id="3.30.200.20">
    <property type="entry name" value="Phosphorylase Kinase, domain 1"/>
    <property type="match status" value="1"/>
</dbReference>
<evidence type="ECO:0000256" key="4">
    <source>
        <dbReference type="ARBA" id="ARBA00022840"/>
    </source>
</evidence>
<dbReference type="SMART" id="SM00564">
    <property type="entry name" value="PQQ"/>
    <property type="match status" value="7"/>
</dbReference>
<name>A0ABT2K3J7_9ACTN</name>
<evidence type="ECO:0000313" key="8">
    <source>
        <dbReference type="Proteomes" id="UP001156389"/>
    </source>
</evidence>
<dbReference type="PANTHER" id="PTHR43289">
    <property type="entry name" value="MITOGEN-ACTIVATED PROTEIN KINASE KINASE KINASE 20-RELATED"/>
    <property type="match status" value="1"/>
</dbReference>
<keyword evidence="4 5" id="KW-0067">ATP-binding</keyword>
<keyword evidence="8" id="KW-1185">Reference proteome</keyword>